<protein>
    <recommendedName>
        <fullName evidence="2">CCHC-type domain-containing protein</fullName>
    </recommendedName>
</protein>
<dbReference type="Gene3D" id="4.10.60.10">
    <property type="entry name" value="Zinc finger, CCHC-type"/>
    <property type="match status" value="1"/>
</dbReference>
<reference evidence="4" key="1">
    <citation type="submission" date="2025-08" db="UniProtKB">
        <authorList>
            <consortium name="RefSeq"/>
        </authorList>
    </citation>
    <scope>IDENTIFICATION</scope>
    <source>
        <tissue evidence="4">Leaves</tissue>
    </source>
</reference>
<keyword evidence="3" id="KW-1185">Reference proteome</keyword>
<dbReference type="PANTHER" id="PTHR15503:SF45">
    <property type="entry name" value="RNA-DIRECTED DNA POLYMERASE HOMOLOG"/>
    <property type="match status" value="1"/>
</dbReference>
<feature type="region of interest" description="Disordered" evidence="1">
    <location>
        <begin position="257"/>
        <end position="285"/>
    </location>
</feature>
<gene>
    <name evidence="4" type="primary">LOC140013375</name>
</gene>
<evidence type="ECO:0000259" key="2">
    <source>
        <dbReference type="SMART" id="SM00343"/>
    </source>
</evidence>
<feature type="domain" description="CCHC-type" evidence="2">
    <location>
        <begin position="222"/>
        <end position="238"/>
    </location>
</feature>
<evidence type="ECO:0000313" key="4">
    <source>
        <dbReference type="RefSeq" id="XP_071918744.1"/>
    </source>
</evidence>
<dbReference type="Proteomes" id="UP001652660">
    <property type="component" value="Chromosome 8c"/>
</dbReference>
<dbReference type="InterPro" id="IPR032567">
    <property type="entry name" value="RTL1-rel"/>
</dbReference>
<dbReference type="PANTHER" id="PTHR15503">
    <property type="entry name" value="LDOC1 RELATED"/>
    <property type="match status" value="1"/>
</dbReference>
<dbReference type="RefSeq" id="XP_071918744.1">
    <property type="nucleotide sequence ID" value="XM_072062643.1"/>
</dbReference>
<dbReference type="CDD" id="cd00303">
    <property type="entry name" value="retropepsin_like"/>
    <property type="match status" value="1"/>
</dbReference>
<dbReference type="SUPFAM" id="SSF50630">
    <property type="entry name" value="Acid proteases"/>
    <property type="match status" value="1"/>
</dbReference>
<dbReference type="Gene3D" id="2.40.70.10">
    <property type="entry name" value="Acid Proteases"/>
    <property type="match status" value="1"/>
</dbReference>
<dbReference type="GeneID" id="140013375"/>
<feature type="region of interest" description="Disordered" evidence="1">
    <location>
        <begin position="154"/>
        <end position="217"/>
    </location>
</feature>
<dbReference type="Pfam" id="PF08284">
    <property type="entry name" value="RVP_2"/>
    <property type="match status" value="1"/>
</dbReference>
<organism evidence="3 4">
    <name type="scientific">Coffea arabica</name>
    <name type="common">Arabian coffee</name>
    <dbReference type="NCBI Taxonomy" id="13443"/>
    <lineage>
        <taxon>Eukaryota</taxon>
        <taxon>Viridiplantae</taxon>
        <taxon>Streptophyta</taxon>
        <taxon>Embryophyta</taxon>
        <taxon>Tracheophyta</taxon>
        <taxon>Spermatophyta</taxon>
        <taxon>Magnoliopsida</taxon>
        <taxon>eudicotyledons</taxon>
        <taxon>Gunneridae</taxon>
        <taxon>Pentapetalae</taxon>
        <taxon>asterids</taxon>
        <taxon>lamiids</taxon>
        <taxon>Gentianales</taxon>
        <taxon>Rubiaceae</taxon>
        <taxon>Ixoroideae</taxon>
        <taxon>Gardenieae complex</taxon>
        <taxon>Bertiereae - Coffeeae clade</taxon>
        <taxon>Coffeeae</taxon>
        <taxon>Coffea</taxon>
    </lineage>
</organism>
<sequence>MTDILERQAERQGLGPLNQLGEQDRGEDRALERFLKFNPPKFIDEPDLEVAENWLERMTNIFAALDYSRIEKKEDGFIKLKQGTLSVAEYEGKFTKRSKYAPELVTNERKRIRRFIQGLNVEIQEGLAAAQIPSFTEAIEKAQRVESARMQVRDFHNRKRNFSARNSGQTSKGAQPSKMGRGMGEVRTTGASRRTLPRGGRSGPTQVRGAPSTGSTVTPQVSCGYCGKFNHSENDCWRKLGKCLYCGSTDHQLASCPKAPKLGSNPQKPEKTTSKQTSAGGSRPKVPTRVYALEHQQIPDTTEVVEGTIPVFHRLAKILIDPGASHYFINPNFMSEVDLNPIKLPYDLEVKTPIGDQSLIANLMYRDCEIWVGVRKLLADLIGLAIKGYDVILGMDWLARYNVQMNCKTKIVELHISREATLKLDAMGRLASSALISGIRVRKMLSKGARGYLAFLIDTPINKVNLEDMSVVKDFSDVFPMNWSLYPGTENSF</sequence>
<dbReference type="SUPFAM" id="SSF57756">
    <property type="entry name" value="Retrovirus zinc finger-like domains"/>
    <property type="match status" value="1"/>
</dbReference>
<dbReference type="InterPro" id="IPR021109">
    <property type="entry name" value="Peptidase_aspartic_dom_sf"/>
</dbReference>
<name>A0ABM4VGT6_COFAR</name>
<dbReference type="SMART" id="SM00343">
    <property type="entry name" value="ZnF_C2HC"/>
    <property type="match status" value="2"/>
</dbReference>
<dbReference type="InterPro" id="IPR001878">
    <property type="entry name" value="Znf_CCHC"/>
</dbReference>
<proteinExistence type="predicted"/>
<evidence type="ECO:0000256" key="1">
    <source>
        <dbReference type="SAM" id="MobiDB-lite"/>
    </source>
</evidence>
<accession>A0ABM4VGT6</accession>
<feature type="domain" description="CCHC-type" evidence="2">
    <location>
        <begin position="242"/>
        <end position="258"/>
    </location>
</feature>
<evidence type="ECO:0000313" key="3">
    <source>
        <dbReference type="Proteomes" id="UP001652660"/>
    </source>
</evidence>
<feature type="compositionally biased region" description="Polar residues" evidence="1">
    <location>
        <begin position="163"/>
        <end position="174"/>
    </location>
</feature>
<dbReference type="InterPro" id="IPR036875">
    <property type="entry name" value="Znf_CCHC_sf"/>
</dbReference>
<dbReference type="InterPro" id="IPR005162">
    <property type="entry name" value="Retrotrans_gag_dom"/>
</dbReference>
<dbReference type="Pfam" id="PF03732">
    <property type="entry name" value="Retrotrans_gag"/>
    <property type="match status" value="1"/>
</dbReference>